<accession>A0A1L0AYQ0</accession>
<dbReference type="AlphaFoldDB" id="A0A1L0AYQ0"/>
<dbReference type="Proteomes" id="UP000183365">
    <property type="component" value="Unassembled WGS sequence"/>
</dbReference>
<evidence type="ECO:0000313" key="2">
    <source>
        <dbReference type="Proteomes" id="UP000183365"/>
    </source>
</evidence>
<dbReference type="VEuPathDB" id="FungiDB:HGUI_01458"/>
<gene>
    <name evidence="1" type="ORF">HGUI_01458</name>
</gene>
<reference evidence="2" key="1">
    <citation type="submission" date="2016-11" db="EMBL/GenBank/DDBJ databases">
        <authorList>
            <person name="Guldener U."/>
        </authorList>
    </citation>
    <scope>NUCLEOTIDE SEQUENCE [LARGE SCALE GENOMIC DNA]</scope>
</reference>
<organism evidence="1 2">
    <name type="scientific">Hanseniaspora guilliermondii</name>
    <dbReference type="NCBI Taxonomy" id="56406"/>
    <lineage>
        <taxon>Eukaryota</taxon>
        <taxon>Fungi</taxon>
        <taxon>Dikarya</taxon>
        <taxon>Ascomycota</taxon>
        <taxon>Saccharomycotina</taxon>
        <taxon>Saccharomycetes</taxon>
        <taxon>Saccharomycodales</taxon>
        <taxon>Saccharomycodaceae</taxon>
        <taxon>Hanseniaspora</taxon>
    </lineage>
</organism>
<dbReference type="EMBL" id="FQNF01000020">
    <property type="protein sequence ID" value="SGZ39258.1"/>
    <property type="molecule type" value="Genomic_DNA"/>
</dbReference>
<name>A0A1L0AYQ0_9ASCO</name>
<evidence type="ECO:0000313" key="1">
    <source>
        <dbReference type="EMBL" id="SGZ39258.1"/>
    </source>
</evidence>
<proteinExistence type="predicted"/>
<protein>
    <submittedName>
        <fullName evidence="1">Uncharacterized protein</fullName>
    </submittedName>
</protein>
<dbReference type="OrthoDB" id="4061472at2759"/>
<sequence>MSLITYHSLNKDCILENNDDGSLIIFGSLNDLDENVGPKIMKKVSSLKTSLTNKIKPQKELALNLNKLKTNYIKSKPPNYENISHFELQNHMNQIIMNTLMMSKKLNEAPIEKIIYNAFNHYANPTCTRFKNKACDIELFLLNHTNDPSTKNHSLISKSSIDTVFSMRNHANSISSYTKRKSSIVTSVIEELNSMKQLLADDTNTLNSTSSPSDNKQENLFVDKYFNTNIFDSGETSNISLDIQENTSPLDTESQVSNKKMNDEYEIALNKNPKVILFPTVNCKNPSSNNQFLQSIRRLSQMSSDETANFIEDENYAENDDNDESTALVREQSRYSDVSESDTREIETNKDEITLLKNKRSMLKGKIKIKNAHPSHALLFSNLKIKMCGYKLIYDHSVLIESNNDVVKKYNNLSADTESIGGLRITKPFVTKEIDILEKYDGFLCVLDEKDISFEYVLDSTEFPSTLDCQYGKIEYRLEVYLNIVNVGNVILTDDVIILKTLEPEVCNLIDQNDSVYKLNNSLNVNNKRSTDNGQTYKLRYKDMQHFGFNIHNLIDEDDFLKKDYFNNYMKEHKSCWNNIEYFESELRQPKIFYDIFLSSKTIIMNEPFQFYFAIKRAPNCKNKWFLTECTLTLEQHYCFPYTKEVYNKDYENLKIDKKKYKKIFVHNVCQAKPKLKEEKESIFLADAVISSDLAFYRGLFDEHKDYYKRNSVDTIMPHYDELNTLKPEINDEIKRLISVTHKLRINIGLECDRSAVEKKGVKLKKQFSMSIPVYVITSSMYSTMILPEYIS</sequence>
<keyword evidence="2" id="KW-1185">Reference proteome</keyword>